<feature type="transmembrane region" description="Helical" evidence="1">
    <location>
        <begin position="251"/>
        <end position="270"/>
    </location>
</feature>
<dbReference type="OrthoDB" id="116519at2157"/>
<dbReference type="Proteomes" id="UP000011560">
    <property type="component" value="Unassembled WGS sequence"/>
</dbReference>
<dbReference type="RefSeq" id="WP_007700241.1">
    <property type="nucleotide sequence ID" value="NZ_AOIQ01000013.1"/>
</dbReference>
<feature type="transmembrane region" description="Helical" evidence="1">
    <location>
        <begin position="223"/>
        <end position="245"/>
    </location>
</feature>
<proteinExistence type="predicted"/>
<evidence type="ECO:0000256" key="1">
    <source>
        <dbReference type="SAM" id="Phobius"/>
    </source>
</evidence>
<dbReference type="EMBL" id="AOIQ01000013">
    <property type="protein sequence ID" value="ELZ11138.1"/>
    <property type="molecule type" value="Genomic_DNA"/>
</dbReference>
<feature type="transmembrane region" description="Helical" evidence="1">
    <location>
        <begin position="116"/>
        <end position="137"/>
    </location>
</feature>
<reference evidence="2 3" key="1">
    <citation type="journal article" date="2014" name="PLoS Genet.">
        <title>Phylogenetically driven sequencing of extremely halophilic archaea reveals strategies for static and dynamic osmo-response.</title>
        <authorList>
            <person name="Becker E.A."/>
            <person name="Seitzer P.M."/>
            <person name="Tritt A."/>
            <person name="Larsen D."/>
            <person name="Krusor M."/>
            <person name="Yao A.I."/>
            <person name="Wu D."/>
            <person name="Madern D."/>
            <person name="Eisen J.A."/>
            <person name="Darling A.E."/>
            <person name="Facciotti M.T."/>
        </authorList>
    </citation>
    <scope>NUCLEOTIDE SEQUENCE [LARGE SCALE GENOMIC DNA]</scope>
    <source>
        <strain evidence="2 3">JCM 14624</strain>
    </source>
</reference>
<feature type="transmembrane region" description="Helical" evidence="1">
    <location>
        <begin position="191"/>
        <end position="211"/>
    </location>
</feature>
<organism evidence="2 3">
    <name type="scientific">Halovivax asiaticus JCM 14624</name>
    <dbReference type="NCBI Taxonomy" id="1227490"/>
    <lineage>
        <taxon>Archaea</taxon>
        <taxon>Methanobacteriati</taxon>
        <taxon>Methanobacteriota</taxon>
        <taxon>Stenosarchaea group</taxon>
        <taxon>Halobacteria</taxon>
        <taxon>Halobacteriales</taxon>
        <taxon>Natrialbaceae</taxon>
        <taxon>Halovivax</taxon>
    </lineage>
</organism>
<keyword evidence="1" id="KW-0812">Transmembrane</keyword>
<dbReference type="AlphaFoldDB" id="M0BLG1"/>
<comment type="caution">
    <text evidence="2">The sequence shown here is derived from an EMBL/GenBank/DDBJ whole genome shotgun (WGS) entry which is preliminary data.</text>
</comment>
<evidence type="ECO:0000313" key="2">
    <source>
        <dbReference type="EMBL" id="ELZ11138.1"/>
    </source>
</evidence>
<sequence>MSQKRTLRTLVRPHEAFDGWTPGLRVVAVLVVLVCAVNGASIALAGEAVADQVEESHPVGLSSDVTQSIETDVSNALDSVTQRAALAPLAWVFMIAGLAVLVAGRAGTDDGAVRDAFRDGLGIAALAAVPGLLRYAVRPGVVERSLAGWGYMDPYAQSRYEPPMAAISPYAQSLYEPPMAAISQLFPDGSLWMVVVAVSGVLTAAIVYGGMTASFEMGRSRAALVAAVAFVTTTVSAVLEVGGWIGAPIGFGLPFVVAGIVGLLGAYTYITVSKRLVGFGGGEEAPPQPQYVGLHRAGALVALTLGFVLLDGLAVL</sequence>
<evidence type="ECO:0000313" key="3">
    <source>
        <dbReference type="Proteomes" id="UP000011560"/>
    </source>
</evidence>
<keyword evidence="1" id="KW-0472">Membrane</keyword>
<feature type="transmembrane region" description="Helical" evidence="1">
    <location>
        <begin position="291"/>
        <end position="310"/>
    </location>
</feature>
<gene>
    <name evidence="2" type="ORF">C479_07513</name>
</gene>
<keyword evidence="3" id="KW-1185">Reference proteome</keyword>
<keyword evidence="1" id="KW-1133">Transmembrane helix</keyword>
<protein>
    <submittedName>
        <fullName evidence="2">Uncharacterized protein</fullName>
    </submittedName>
</protein>
<feature type="transmembrane region" description="Helical" evidence="1">
    <location>
        <begin position="84"/>
        <end position="104"/>
    </location>
</feature>
<name>M0BLG1_9EURY</name>
<accession>M0BLG1</accession>